<dbReference type="Proteomes" id="UP000479710">
    <property type="component" value="Unassembled WGS sequence"/>
</dbReference>
<dbReference type="OrthoDB" id="1937600at2759"/>
<dbReference type="EMBL" id="SPHZ02000007">
    <property type="protein sequence ID" value="KAF0909579.1"/>
    <property type="molecule type" value="Genomic_DNA"/>
</dbReference>
<comment type="caution">
    <text evidence="1">The sequence shown here is derived from an EMBL/GenBank/DDBJ whole genome shotgun (WGS) entry which is preliminary data.</text>
</comment>
<gene>
    <name evidence="1" type="ORF">E2562_037395</name>
</gene>
<keyword evidence="2" id="KW-1185">Reference proteome</keyword>
<evidence type="ECO:0000313" key="2">
    <source>
        <dbReference type="Proteomes" id="UP000479710"/>
    </source>
</evidence>
<proteinExistence type="predicted"/>
<accession>A0A6G1DB08</accession>
<name>A0A6G1DB08_9ORYZ</name>
<evidence type="ECO:0000313" key="1">
    <source>
        <dbReference type="EMBL" id="KAF0909579.1"/>
    </source>
</evidence>
<reference evidence="1 2" key="1">
    <citation type="submission" date="2019-11" db="EMBL/GenBank/DDBJ databases">
        <title>Whole genome sequence of Oryza granulata.</title>
        <authorList>
            <person name="Li W."/>
        </authorList>
    </citation>
    <scope>NUCLEOTIDE SEQUENCE [LARGE SCALE GENOMIC DNA]</scope>
    <source>
        <strain evidence="2">cv. Menghai</strain>
        <tissue evidence="1">Leaf</tissue>
    </source>
</reference>
<organism evidence="1 2">
    <name type="scientific">Oryza meyeriana var. granulata</name>
    <dbReference type="NCBI Taxonomy" id="110450"/>
    <lineage>
        <taxon>Eukaryota</taxon>
        <taxon>Viridiplantae</taxon>
        <taxon>Streptophyta</taxon>
        <taxon>Embryophyta</taxon>
        <taxon>Tracheophyta</taxon>
        <taxon>Spermatophyta</taxon>
        <taxon>Magnoliopsida</taxon>
        <taxon>Liliopsida</taxon>
        <taxon>Poales</taxon>
        <taxon>Poaceae</taxon>
        <taxon>BOP clade</taxon>
        <taxon>Oryzoideae</taxon>
        <taxon>Oryzeae</taxon>
        <taxon>Oryzinae</taxon>
        <taxon>Oryza</taxon>
        <taxon>Oryza meyeriana</taxon>
    </lineage>
</organism>
<protein>
    <submittedName>
        <fullName evidence="1">Uncharacterized protein</fullName>
    </submittedName>
</protein>
<dbReference type="AlphaFoldDB" id="A0A6G1DB08"/>
<sequence>MLSSVEFHPECVRNTLTASCSSLSIGVMCPCAVCGIITACGLSSAGADDPILAAAGSNG</sequence>